<proteinExistence type="predicted"/>
<dbReference type="SUPFAM" id="SSF55486">
    <property type="entry name" value="Metalloproteases ('zincins'), catalytic domain"/>
    <property type="match status" value="1"/>
</dbReference>
<feature type="region of interest" description="Disordered" evidence="1">
    <location>
        <begin position="465"/>
        <end position="485"/>
    </location>
</feature>
<dbReference type="PIRSF" id="PIRSF016493">
    <property type="entry name" value="Glycyl_aminpptds"/>
    <property type="match status" value="1"/>
</dbReference>
<dbReference type="Gene3D" id="2.60.40.3650">
    <property type="match status" value="1"/>
</dbReference>
<evidence type="ECO:0000313" key="3">
    <source>
        <dbReference type="EMBL" id="PSR30380.1"/>
    </source>
</evidence>
<reference evidence="3 4" key="1">
    <citation type="journal article" date="2014" name="BMC Genomics">
        <title>Comparison of environmental and isolate Sulfobacillus genomes reveals diverse carbon, sulfur, nitrogen, and hydrogen metabolisms.</title>
        <authorList>
            <person name="Justice N.B."/>
            <person name="Norman A."/>
            <person name="Brown C.T."/>
            <person name="Singh A."/>
            <person name="Thomas B.C."/>
            <person name="Banfield J.F."/>
        </authorList>
    </citation>
    <scope>NUCLEOTIDE SEQUENCE [LARGE SCALE GENOMIC DNA]</scope>
    <source>
        <strain evidence="3">AMDSBA1</strain>
    </source>
</reference>
<sequence>MVQPTCHFTVSFLEPGNHIYDVALDVTDLPEGRHALTLPVWTPGAYKIEDFSRHLFDLSIQNPLGSLEEITHDSKNRWLFENAGDEPLHIHYRVYAFEFGVFTSHLDQTHAYFNGAQLFLLIDDYKDIPYFVSLKKPAGWTISTGLDPDHINPGWYKALNYDILIDSPFEIGTQSIISFEVDEKPHQVAVYGHGNEDLGQLAKDLETIVKSQRQIFGSLPYNHYTFIVHLSDKSTGGLEHLNSTTCGVERFMFRPWKNYKRVLSLFSHEFFHLWNVKRIHPDMLGPFDYNKEVYTHLLWAMEGFTDYYAFLTLRRSGLYSVSDYLNALSKKLENYEKRPGKFVQSLAESSFDTWIKFYRPDEDSVNRTISYYLKGDLVGTCLDLEIRRRTGNQFSLDTVLRRLYERYGEKGIGFPESQYQDTVEEVGNSSFQDFFDKYIYGTEPIPIDEALLTAGLRIDRQYSKLKEDDTENSDSSSSQFPSPWLGIDTKNDGGYPVVVAQIYSTGPAATLINAGDQIIALNGYQVKKPDDIKNRLEYDHHIGDTVAVSLFRQGHLLTVPVVLAPKPFDKVRIVPVDNPDPGQKTLFESWLASSWNYDQQASSKTSPPSPAQ</sequence>
<dbReference type="Pfam" id="PF13180">
    <property type="entry name" value="PDZ_2"/>
    <property type="match status" value="1"/>
</dbReference>
<evidence type="ECO:0000256" key="1">
    <source>
        <dbReference type="SAM" id="MobiDB-lite"/>
    </source>
</evidence>
<evidence type="ECO:0000313" key="4">
    <source>
        <dbReference type="Proteomes" id="UP000242699"/>
    </source>
</evidence>
<accession>A0A2T2X797</accession>
<dbReference type="PROSITE" id="PS50106">
    <property type="entry name" value="PDZ"/>
    <property type="match status" value="1"/>
</dbReference>
<dbReference type="InterPro" id="IPR027268">
    <property type="entry name" value="Peptidase_M4/M1_CTD_sf"/>
</dbReference>
<dbReference type="InterPro" id="IPR001478">
    <property type="entry name" value="PDZ"/>
</dbReference>
<evidence type="ECO:0000259" key="2">
    <source>
        <dbReference type="PROSITE" id="PS50106"/>
    </source>
</evidence>
<dbReference type="SMART" id="SM00228">
    <property type="entry name" value="PDZ"/>
    <property type="match status" value="1"/>
</dbReference>
<name>A0A2T2X797_9FIRM</name>
<dbReference type="Proteomes" id="UP000242699">
    <property type="component" value="Unassembled WGS sequence"/>
</dbReference>
<dbReference type="Gene3D" id="1.10.390.10">
    <property type="entry name" value="Neutral Protease Domain 2"/>
    <property type="match status" value="1"/>
</dbReference>
<dbReference type="AlphaFoldDB" id="A0A2T2X797"/>
<dbReference type="Pfam" id="PF05299">
    <property type="entry name" value="Peptidase_M61"/>
    <property type="match status" value="1"/>
</dbReference>
<dbReference type="Gene3D" id="2.30.42.10">
    <property type="match status" value="1"/>
</dbReference>
<dbReference type="EMBL" id="PXYT01000011">
    <property type="protein sequence ID" value="PSR30380.1"/>
    <property type="molecule type" value="Genomic_DNA"/>
</dbReference>
<organism evidence="3 4">
    <name type="scientific">Sulfobacillus benefaciens</name>
    <dbReference type="NCBI Taxonomy" id="453960"/>
    <lineage>
        <taxon>Bacteria</taxon>
        <taxon>Bacillati</taxon>
        <taxon>Bacillota</taxon>
        <taxon>Clostridia</taxon>
        <taxon>Eubacteriales</taxon>
        <taxon>Clostridiales Family XVII. Incertae Sedis</taxon>
        <taxon>Sulfobacillus</taxon>
    </lineage>
</organism>
<feature type="domain" description="PDZ" evidence="2">
    <location>
        <begin position="485"/>
        <end position="527"/>
    </location>
</feature>
<dbReference type="InterPro" id="IPR007963">
    <property type="entry name" value="Peptidase_M61_catalytic"/>
</dbReference>
<dbReference type="InterPro" id="IPR040756">
    <property type="entry name" value="Peptidase_M61_N"/>
</dbReference>
<dbReference type="InterPro" id="IPR024191">
    <property type="entry name" value="Peptidase_M61"/>
</dbReference>
<protein>
    <submittedName>
        <fullName evidence="3">Peptidase M61</fullName>
    </submittedName>
</protein>
<dbReference type="InterPro" id="IPR036034">
    <property type="entry name" value="PDZ_sf"/>
</dbReference>
<comment type="caution">
    <text evidence="3">The sequence shown here is derived from an EMBL/GenBank/DDBJ whole genome shotgun (WGS) entry which is preliminary data.</text>
</comment>
<dbReference type="SUPFAM" id="SSF50156">
    <property type="entry name" value="PDZ domain-like"/>
    <property type="match status" value="1"/>
</dbReference>
<gene>
    <name evidence="3" type="ORF">C7B43_06605</name>
</gene>
<dbReference type="Pfam" id="PF17899">
    <property type="entry name" value="Peptidase_M61_N"/>
    <property type="match status" value="1"/>
</dbReference>